<feature type="transmembrane region" description="Helical" evidence="8">
    <location>
        <begin position="556"/>
        <end position="578"/>
    </location>
</feature>
<keyword evidence="5 8" id="KW-1133">Transmembrane helix</keyword>
<dbReference type="GO" id="GO:0015606">
    <property type="term" value="F:spermidine transmembrane transporter activity"/>
    <property type="evidence" value="ECO:0007669"/>
    <property type="project" value="UniProtKB-ARBA"/>
</dbReference>
<feature type="transmembrane region" description="Helical" evidence="8">
    <location>
        <begin position="264"/>
        <end position="287"/>
    </location>
</feature>
<feature type="transmembrane region" description="Helical" evidence="8">
    <location>
        <begin position="138"/>
        <end position="157"/>
    </location>
</feature>
<dbReference type="PANTHER" id="PTHR46154">
    <property type="match status" value="1"/>
</dbReference>
<keyword evidence="3" id="KW-0813">Transport</keyword>
<evidence type="ECO:0000256" key="6">
    <source>
        <dbReference type="ARBA" id="ARBA00023136"/>
    </source>
</evidence>
<dbReference type="VEuPathDB" id="FungiDB:RO3G_07085"/>
<dbReference type="FunFam" id="1.20.1730.10:FF:000006">
    <property type="entry name" value="Urea active transporter"/>
    <property type="match status" value="1"/>
</dbReference>
<evidence type="ECO:0000256" key="7">
    <source>
        <dbReference type="RuleBase" id="RU362091"/>
    </source>
</evidence>
<evidence type="ECO:0008006" key="11">
    <source>
        <dbReference type="Google" id="ProtNLM"/>
    </source>
</evidence>
<feature type="transmembrane region" description="Helical" evidence="8">
    <location>
        <begin position="225"/>
        <end position="244"/>
    </location>
</feature>
<evidence type="ECO:0000256" key="1">
    <source>
        <dbReference type="ARBA" id="ARBA00004141"/>
    </source>
</evidence>
<name>I1C1Q0_RHIO9</name>
<feature type="transmembrane region" description="Helical" evidence="8">
    <location>
        <begin position="460"/>
        <end position="481"/>
    </location>
</feature>
<evidence type="ECO:0000313" key="9">
    <source>
        <dbReference type="EMBL" id="EIE82380.1"/>
    </source>
</evidence>
<dbReference type="Pfam" id="PF00474">
    <property type="entry name" value="SSF"/>
    <property type="match status" value="1"/>
</dbReference>
<feature type="transmembrane region" description="Helical" evidence="8">
    <location>
        <begin position="420"/>
        <end position="440"/>
    </location>
</feature>
<dbReference type="AlphaFoldDB" id="I1C1Q0"/>
<dbReference type="InterPro" id="IPR031155">
    <property type="entry name" value="DUR"/>
</dbReference>
<proteinExistence type="inferred from homology"/>
<feature type="transmembrane region" description="Helical" evidence="8">
    <location>
        <begin position="307"/>
        <end position="328"/>
    </location>
</feature>
<keyword evidence="4 8" id="KW-0812">Transmembrane</keyword>
<keyword evidence="6 8" id="KW-0472">Membrane</keyword>
<dbReference type="RefSeq" id="XP_067517776.1">
    <property type="nucleotide sequence ID" value="XM_067661675.1"/>
</dbReference>
<organism evidence="9 10">
    <name type="scientific">Rhizopus delemar (strain RA 99-880 / ATCC MYA-4621 / FGSC 9543 / NRRL 43880)</name>
    <name type="common">Mucormycosis agent</name>
    <name type="synonym">Rhizopus arrhizus var. delemar</name>
    <dbReference type="NCBI Taxonomy" id="246409"/>
    <lineage>
        <taxon>Eukaryota</taxon>
        <taxon>Fungi</taxon>
        <taxon>Fungi incertae sedis</taxon>
        <taxon>Mucoromycota</taxon>
        <taxon>Mucoromycotina</taxon>
        <taxon>Mucoromycetes</taxon>
        <taxon>Mucorales</taxon>
        <taxon>Mucorineae</taxon>
        <taxon>Rhizopodaceae</taxon>
        <taxon>Rhizopus</taxon>
    </lineage>
</organism>
<evidence type="ECO:0000313" key="10">
    <source>
        <dbReference type="Proteomes" id="UP000009138"/>
    </source>
</evidence>
<dbReference type="OMA" id="LGANWLT"/>
<reference evidence="9 10" key="1">
    <citation type="journal article" date="2009" name="PLoS Genet.">
        <title>Genomic analysis of the basal lineage fungus Rhizopus oryzae reveals a whole-genome duplication.</title>
        <authorList>
            <person name="Ma L.-J."/>
            <person name="Ibrahim A.S."/>
            <person name="Skory C."/>
            <person name="Grabherr M.G."/>
            <person name="Burger G."/>
            <person name="Butler M."/>
            <person name="Elias M."/>
            <person name="Idnurm A."/>
            <person name="Lang B.F."/>
            <person name="Sone T."/>
            <person name="Abe A."/>
            <person name="Calvo S.E."/>
            <person name="Corrochano L.M."/>
            <person name="Engels R."/>
            <person name="Fu J."/>
            <person name="Hansberg W."/>
            <person name="Kim J.-M."/>
            <person name="Kodira C.D."/>
            <person name="Koehrsen M.J."/>
            <person name="Liu B."/>
            <person name="Miranda-Saavedra D."/>
            <person name="O'Leary S."/>
            <person name="Ortiz-Castellanos L."/>
            <person name="Poulter R."/>
            <person name="Rodriguez-Romero J."/>
            <person name="Ruiz-Herrera J."/>
            <person name="Shen Y.-Q."/>
            <person name="Zeng Q."/>
            <person name="Galagan J."/>
            <person name="Birren B.W."/>
            <person name="Cuomo C.A."/>
            <person name="Wickes B.L."/>
        </authorList>
    </citation>
    <scope>NUCLEOTIDE SEQUENCE [LARGE SCALE GENOMIC DNA]</scope>
    <source>
        <strain evidence="10">RA 99-880 / ATCC MYA-4621 / FGSC 9543 / NRRL 43880</strain>
    </source>
</reference>
<feature type="transmembrane region" description="Helical" evidence="8">
    <location>
        <begin position="391"/>
        <end position="413"/>
    </location>
</feature>
<dbReference type="OrthoDB" id="6132759at2759"/>
<evidence type="ECO:0000256" key="4">
    <source>
        <dbReference type="ARBA" id="ARBA00022692"/>
    </source>
</evidence>
<comment type="similarity">
    <text evidence="2 7">Belongs to the sodium:solute symporter (SSF) (TC 2.A.21) family.</text>
</comment>
<accession>I1C1Q0</accession>
<dbReference type="PROSITE" id="PS50283">
    <property type="entry name" value="NA_SOLUT_SYMP_3"/>
    <property type="match status" value="1"/>
</dbReference>
<dbReference type="GO" id="GO:0005886">
    <property type="term" value="C:plasma membrane"/>
    <property type="evidence" value="ECO:0007669"/>
    <property type="project" value="TreeGrafter"/>
</dbReference>
<feature type="transmembrane region" description="Helical" evidence="8">
    <location>
        <begin position="63"/>
        <end position="81"/>
    </location>
</feature>
<comment type="subcellular location">
    <subcellularLocation>
        <location evidence="1">Membrane</location>
        <topology evidence="1">Multi-pass membrane protein</topology>
    </subcellularLocation>
</comment>
<dbReference type="FunCoup" id="I1C1Q0">
    <property type="interactions" value="240"/>
</dbReference>
<dbReference type="EMBL" id="CH476736">
    <property type="protein sequence ID" value="EIE82380.1"/>
    <property type="molecule type" value="Genomic_DNA"/>
</dbReference>
<protein>
    <recommendedName>
        <fullName evidence="11">Urea active transporter</fullName>
    </recommendedName>
</protein>
<feature type="transmembrane region" description="Helical" evidence="8">
    <location>
        <begin position="169"/>
        <end position="189"/>
    </location>
</feature>
<evidence type="ECO:0000256" key="3">
    <source>
        <dbReference type="ARBA" id="ARBA00022448"/>
    </source>
</evidence>
<sequence length="628" mass="68334">MTSITFLCQRYLKEVQTSEMYMTAQRTVKTGLVASAIVSSWTWAATLLTSTEVAYKYGVSGPIWYASGAVVQVLLFAVLAIELKRRAPNAHTFLEVVLVRYGKGAHTVYLLFSLLTNIIVTAMLLLGGSAVINYLTGMHTIAACFLLPLGVIIYTLFGGIKATFMSDYAHTVVIFIIIISFVFTVYASSPKIGSISTMYDLLVAASEKSPIADNQDGSLITMSSLQALIFGIINIVGNFGTVFVDNAYWQRAIAAHPQYAVKAYLIGGLSWFAIPFTLATTMGLAGRALQIDITPFAVSQGLVLPDVAVAILGPAGGFACLVLVFMAVTSASSAELIAVSSVMTYDVYRTYLRPEASGKEVVRFSHACVISFGLLMGVLAVLLNLTGINLGYLYTLMGVLISSAVLPLTLTLLWSKQNKLAAILSPLFGFCAAVSTWLAVTYRLYGTITVNTTSQNYPMMSGNIVALVSPLFIILPLSLISPDRFDFDATRQIEQVLDDAQGQTVIAASEEELASMAKSSRFAKISSIVLSLALFILWPLPMFFSRYVFSKSFFTGWVTVSIIWVFLGFLAVGVYPVFEGRYTLMNMAREIGRDLTGRRVPNLPQGTHLSEEHIDIYTVEKKVNLHSS</sequence>
<dbReference type="CDD" id="cd11476">
    <property type="entry name" value="SLC5sbd_DUR3"/>
    <property type="match status" value="1"/>
</dbReference>
<evidence type="ECO:0000256" key="5">
    <source>
        <dbReference type="ARBA" id="ARBA00022989"/>
    </source>
</evidence>
<evidence type="ECO:0000256" key="8">
    <source>
        <dbReference type="SAM" id="Phobius"/>
    </source>
</evidence>
<gene>
    <name evidence="9" type="ORF">RO3G_07085</name>
</gene>
<feature type="transmembrane region" description="Helical" evidence="8">
    <location>
        <begin position="525"/>
        <end position="544"/>
    </location>
</feature>
<dbReference type="GO" id="GO:0015204">
    <property type="term" value="F:urea transmembrane transporter activity"/>
    <property type="evidence" value="ECO:0007669"/>
    <property type="project" value="InterPro"/>
</dbReference>
<dbReference type="PANTHER" id="PTHR46154:SF4">
    <property type="entry name" value="UREA ACTIVE TRANSPORTER"/>
    <property type="match status" value="1"/>
</dbReference>
<dbReference type="InParanoid" id="I1C1Q0"/>
<feature type="transmembrane region" description="Helical" evidence="8">
    <location>
        <begin position="30"/>
        <end position="51"/>
    </location>
</feature>
<feature type="transmembrane region" description="Helical" evidence="8">
    <location>
        <begin position="361"/>
        <end position="385"/>
    </location>
</feature>
<dbReference type="Proteomes" id="UP000009138">
    <property type="component" value="Unassembled WGS sequence"/>
</dbReference>
<dbReference type="NCBIfam" id="TIGR00813">
    <property type="entry name" value="sss"/>
    <property type="match status" value="1"/>
</dbReference>
<dbReference type="STRING" id="246409.I1C1Q0"/>
<dbReference type="Gene3D" id="1.20.1730.10">
    <property type="entry name" value="Sodium/glucose cotransporter"/>
    <property type="match status" value="1"/>
</dbReference>
<evidence type="ECO:0000256" key="2">
    <source>
        <dbReference type="ARBA" id="ARBA00006434"/>
    </source>
</evidence>
<feature type="transmembrane region" description="Helical" evidence="8">
    <location>
        <begin position="108"/>
        <end position="132"/>
    </location>
</feature>
<keyword evidence="10" id="KW-1185">Reference proteome</keyword>
<dbReference type="InterPro" id="IPR001734">
    <property type="entry name" value="Na/solute_symporter"/>
</dbReference>
<dbReference type="GeneID" id="93614056"/>
<dbReference type="eggNOG" id="KOG2348">
    <property type="taxonomic scope" value="Eukaryota"/>
</dbReference>
<dbReference type="InterPro" id="IPR038377">
    <property type="entry name" value="Na/Glc_symporter_sf"/>
</dbReference>